<keyword evidence="2" id="KW-1185">Reference proteome</keyword>
<dbReference type="EMBL" id="FNSO01000004">
    <property type="protein sequence ID" value="SED65117.1"/>
    <property type="molecule type" value="Genomic_DNA"/>
</dbReference>
<reference evidence="2" key="1">
    <citation type="submission" date="2016-10" db="EMBL/GenBank/DDBJ databases">
        <authorList>
            <person name="Varghese N."/>
            <person name="Submissions S."/>
        </authorList>
    </citation>
    <scope>NUCLEOTIDE SEQUENCE [LARGE SCALE GENOMIC DNA]</scope>
    <source>
        <strain evidence="2">DSM 44544</strain>
    </source>
</reference>
<gene>
    <name evidence="1" type="ORF">SAMN04489727_8742</name>
</gene>
<dbReference type="STRING" id="208445.SAMN04489727_8742"/>
<sequence length="53" mass="5657">MSEIDPATTALVLVDLQERIVVLPTTPYRGESTLRAAADHGYDTTEEALAALA</sequence>
<accession>A0A1H5CEU8</accession>
<evidence type="ECO:0000313" key="2">
    <source>
        <dbReference type="Proteomes" id="UP000199622"/>
    </source>
</evidence>
<dbReference type="Proteomes" id="UP000199622">
    <property type="component" value="Unassembled WGS sequence"/>
</dbReference>
<evidence type="ECO:0008006" key="3">
    <source>
        <dbReference type="Google" id="ProtNLM"/>
    </source>
</evidence>
<proteinExistence type="predicted"/>
<evidence type="ECO:0000313" key="1">
    <source>
        <dbReference type="EMBL" id="SED65117.1"/>
    </source>
</evidence>
<organism evidence="1 2">
    <name type="scientific">Amycolatopsis tolypomycina</name>
    <dbReference type="NCBI Taxonomy" id="208445"/>
    <lineage>
        <taxon>Bacteria</taxon>
        <taxon>Bacillati</taxon>
        <taxon>Actinomycetota</taxon>
        <taxon>Actinomycetes</taxon>
        <taxon>Pseudonocardiales</taxon>
        <taxon>Pseudonocardiaceae</taxon>
        <taxon>Amycolatopsis</taxon>
    </lineage>
</organism>
<name>A0A1H5CEU8_9PSEU</name>
<protein>
    <recommendedName>
        <fullName evidence="3">Isochorismatase family protein</fullName>
    </recommendedName>
</protein>
<dbReference type="AlphaFoldDB" id="A0A1H5CEU8"/>
<dbReference type="RefSeq" id="WP_244170595.1">
    <property type="nucleotide sequence ID" value="NZ_FNSO01000004.1"/>
</dbReference>